<dbReference type="EMBL" id="CP046268">
    <property type="protein sequence ID" value="QMV12976.1"/>
    <property type="molecule type" value="Genomic_DNA"/>
</dbReference>
<dbReference type="SUPFAM" id="SSF52922">
    <property type="entry name" value="TK C-terminal domain-like"/>
    <property type="match status" value="1"/>
</dbReference>
<evidence type="ECO:0000313" key="7">
    <source>
        <dbReference type="Proteomes" id="UP000515264"/>
    </source>
</evidence>
<dbReference type="InterPro" id="IPR009014">
    <property type="entry name" value="Transketo_C/PFOR_II"/>
</dbReference>
<dbReference type="EC" id="2.2.1.7" evidence="6"/>
<evidence type="ECO:0000313" key="6">
    <source>
        <dbReference type="EMBL" id="QMV12976.1"/>
    </source>
</evidence>
<dbReference type="Pfam" id="PF02780">
    <property type="entry name" value="Transketolase_C"/>
    <property type="match status" value="1"/>
</dbReference>
<evidence type="ECO:0000256" key="4">
    <source>
        <dbReference type="ARBA" id="ARBA00023052"/>
    </source>
</evidence>
<evidence type="ECO:0000256" key="3">
    <source>
        <dbReference type="ARBA" id="ARBA00022679"/>
    </source>
</evidence>
<keyword evidence="3 6" id="KW-0808">Transferase</keyword>
<dbReference type="PANTHER" id="PTHR43322">
    <property type="entry name" value="1-D-DEOXYXYLULOSE 5-PHOSPHATE SYNTHASE-RELATED"/>
    <property type="match status" value="1"/>
</dbReference>
<dbReference type="PANTHER" id="PTHR43322:SF5">
    <property type="entry name" value="1-DEOXY-D-XYLULOSE-5-PHOSPHATE SYNTHASE, CHLOROPLASTIC"/>
    <property type="match status" value="1"/>
</dbReference>
<reference evidence="6 7" key="1">
    <citation type="journal article" date="2020" name="J. Nat. Prod.">
        <title>Genomics-Metabolomics Profiling Disclosed Marine Vibrio spartinae 3.6 as a Producer of a New Branched Side Chain Prodigiosin.</title>
        <authorList>
            <person name="Vitale G.A."/>
            <person name="Sciarretta M."/>
            <person name="Palma Esposito F."/>
            <person name="January G.G."/>
            <person name="Giaccio M."/>
            <person name="Bunk B."/>
            <person name="Sproer C."/>
            <person name="Bajerski F."/>
            <person name="Power D."/>
            <person name="Festa C."/>
            <person name="Monti M.C."/>
            <person name="D'Auria M.V."/>
            <person name="de Pascale D."/>
        </authorList>
    </citation>
    <scope>NUCLEOTIDE SEQUENCE [LARGE SCALE GENOMIC DNA]</scope>
    <source>
        <strain evidence="6 7">3.6</strain>
    </source>
</reference>
<sequence length="180" mass="19882">MRVLPDVTVCIPSNGSNCYEAVHQLADLSGVGYLRLEKNNSTNELNHIPLNIGQPNIIREGKDALIVSMGSILSEVLKAVDDTNRDISVMDFHTAKPIDNMWIADQIKSFPLIITVEEHQKTGGLGTILSEVIADRQISTKLIKLGINDEIVSIVGSQEYLREKCLIDSKAIKDILDMEL</sequence>
<evidence type="ECO:0000256" key="1">
    <source>
        <dbReference type="ARBA" id="ARBA00001946"/>
    </source>
</evidence>
<accession>A0ABX6QUS2</accession>
<dbReference type="GO" id="GO:0008661">
    <property type="term" value="F:1-deoxy-D-xylulose-5-phosphate synthase activity"/>
    <property type="evidence" value="ECO:0007669"/>
    <property type="project" value="UniProtKB-EC"/>
</dbReference>
<evidence type="ECO:0000256" key="2">
    <source>
        <dbReference type="ARBA" id="ARBA00011738"/>
    </source>
</evidence>
<dbReference type="Proteomes" id="UP000515264">
    <property type="component" value="Chromosome 1"/>
</dbReference>
<comment type="cofactor">
    <cofactor evidence="1">
        <name>Mg(2+)</name>
        <dbReference type="ChEBI" id="CHEBI:18420"/>
    </cofactor>
</comment>
<proteinExistence type="predicted"/>
<dbReference type="InterPro" id="IPR005477">
    <property type="entry name" value="Dxylulose-5-P_synthase"/>
</dbReference>
<organism evidence="6 7">
    <name type="scientific">Vibrio spartinae</name>
    <dbReference type="NCBI Taxonomy" id="1918945"/>
    <lineage>
        <taxon>Bacteria</taxon>
        <taxon>Pseudomonadati</taxon>
        <taxon>Pseudomonadota</taxon>
        <taxon>Gammaproteobacteria</taxon>
        <taxon>Vibrionales</taxon>
        <taxon>Vibrionaceae</taxon>
        <taxon>Vibrio</taxon>
    </lineage>
</organism>
<dbReference type="Gene3D" id="3.40.50.920">
    <property type="match status" value="1"/>
</dbReference>
<dbReference type="InterPro" id="IPR033248">
    <property type="entry name" value="Transketolase_C"/>
</dbReference>
<comment type="subunit">
    <text evidence="2">Homodimer.</text>
</comment>
<name>A0ABX6QUS2_9VIBR</name>
<keyword evidence="4" id="KW-0786">Thiamine pyrophosphate</keyword>
<evidence type="ECO:0000259" key="5">
    <source>
        <dbReference type="Pfam" id="PF02780"/>
    </source>
</evidence>
<feature type="domain" description="Transketolase C-terminal" evidence="5">
    <location>
        <begin position="54"/>
        <end position="170"/>
    </location>
</feature>
<keyword evidence="7" id="KW-1185">Reference proteome</keyword>
<protein>
    <submittedName>
        <fullName evidence="6">1-deoxy-D-xylulose-5-phosphate synthase</fullName>
        <ecNumber evidence="6">2.2.1.7</ecNumber>
    </submittedName>
</protein>
<gene>
    <name evidence="6" type="primary">dxs_2</name>
    <name evidence="6" type="ORF">Vspart_00179</name>
</gene>